<comment type="caution">
    <text evidence="1">The sequence shown here is derived from an EMBL/GenBank/DDBJ whole genome shotgun (WGS) entry which is preliminary data.</text>
</comment>
<dbReference type="EMBL" id="JANGAC010000017">
    <property type="protein sequence ID" value="MCQ4924959.1"/>
    <property type="molecule type" value="Genomic_DNA"/>
</dbReference>
<protein>
    <submittedName>
        <fullName evidence="1">Uncharacterized protein</fullName>
    </submittedName>
</protein>
<sequence>MANEENKLIQDKVVNPIKLRSLDEAISLIETQSAHNVTNLSKMSEEEIIELANDILISIRLSIDKKIRGFICEISNKYPSLKIEYDYDSDLDLYDIWHTDQYLQFNDKNFKQYIAEKAREYLFDNNIYNFSFGYDHIKYIRSKQKSFNKEKSLF</sequence>
<dbReference type="Proteomes" id="UP001524478">
    <property type="component" value="Unassembled WGS sequence"/>
</dbReference>
<name>A0ABT1SEX3_9FIRM</name>
<gene>
    <name evidence="1" type="ORF">NE686_17800</name>
</gene>
<evidence type="ECO:0000313" key="1">
    <source>
        <dbReference type="EMBL" id="MCQ4924959.1"/>
    </source>
</evidence>
<proteinExistence type="predicted"/>
<keyword evidence="2" id="KW-1185">Reference proteome</keyword>
<organism evidence="1 2">
    <name type="scientific">Tissierella carlieri</name>
    <dbReference type="NCBI Taxonomy" id="689904"/>
    <lineage>
        <taxon>Bacteria</taxon>
        <taxon>Bacillati</taxon>
        <taxon>Bacillota</taxon>
        <taxon>Tissierellia</taxon>
        <taxon>Tissierellales</taxon>
        <taxon>Tissierellaceae</taxon>
        <taxon>Tissierella</taxon>
    </lineage>
</organism>
<evidence type="ECO:0000313" key="2">
    <source>
        <dbReference type="Proteomes" id="UP001524478"/>
    </source>
</evidence>
<accession>A0ABT1SEX3</accession>
<reference evidence="1 2" key="1">
    <citation type="submission" date="2022-06" db="EMBL/GenBank/DDBJ databases">
        <title>Isolation of gut microbiota from human fecal samples.</title>
        <authorList>
            <person name="Pamer E.G."/>
            <person name="Barat B."/>
            <person name="Waligurski E."/>
            <person name="Medina S."/>
            <person name="Paddock L."/>
            <person name="Mostad J."/>
        </authorList>
    </citation>
    <scope>NUCLEOTIDE SEQUENCE [LARGE SCALE GENOMIC DNA]</scope>
    <source>
        <strain evidence="1 2">DFI.7.95</strain>
    </source>
</reference>